<keyword evidence="2" id="KW-1185">Reference proteome</keyword>
<dbReference type="Proteomes" id="UP000659124">
    <property type="component" value="Unassembled WGS sequence"/>
</dbReference>
<evidence type="ECO:0008006" key="3">
    <source>
        <dbReference type="Google" id="ProtNLM"/>
    </source>
</evidence>
<comment type="caution">
    <text evidence="1">The sequence shown here is derived from an EMBL/GenBank/DDBJ whole genome shotgun (WGS) entry which is preliminary data.</text>
</comment>
<protein>
    <recommendedName>
        <fullName evidence="3">DUF3244 domain-containing protein</fullName>
    </recommendedName>
</protein>
<gene>
    <name evidence="1" type="ORF">ICL07_23070</name>
</gene>
<reference evidence="1 2" key="1">
    <citation type="submission" date="2020-09" db="EMBL/GenBank/DDBJ databases">
        <title>Genome sequences of type strains of Chitinophaga qingshengii and Chitinophaga varians.</title>
        <authorList>
            <person name="Kittiwongwattana C."/>
        </authorList>
    </citation>
    <scope>NUCLEOTIDE SEQUENCE [LARGE SCALE GENOMIC DNA]</scope>
    <source>
        <strain evidence="1 2">JCM 30026</strain>
    </source>
</reference>
<dbReference type="RefSeq" id="WP_188090402.1">
    <property type="nucleotide sequence ID" value="NZ_JACVFC010000003.1"/>
</dbReference>
<sequence length="109" mass="11960">MNLWSLVFFIQQTMGVVAFSNSHSLPCRIIQEQPYSDRLFVQMEGIGEEGNPVLTILDNHHSPVRIIPIAPNSISAGQLVCLPGLSAGTYTARVTVAGRVAEKNIEIRQ</sequence>
<evidence type="ECO:0000313" key="1">
    <source>
        <dbReference type="EMBL" id="MBC9933291.1"/>
    </source>
</evidence>
<organism evidence="1 2">
    <name type="scientific">Chitinophaga qingshengii</name>
    <dbReference type="NCBI Taxonomy" id="1569794"/>
    <lineage>
        <taxon>Bacteria</taxon>
        <taxon>Pseudomonadati</taxon>
        <taxon>Bacteroidota</taxon>
        <taxon>Chitinophagia</taxon>
        <taxon>Chitinophagales</taxon>
        <taxon>Chitinophagaceae</taxon>
        <taxon>Chitinophaga</taxon>
    </lineage>
</organism>
<accession>A0ABR7TS31</accession>
<evidence type="ECO:0000313" key="2">
    <source>
        <dbReference type="Proteomes" id="UP000659124"/>
    </source>
</evidence>
<proteinExistence type="predicted"/>
<name>A0ABR7TS31_9BACT</name>
<dbReference type="EMBL" id="JACVFC010000003">
    <property type="protein sequence ID" value="MBC9933291.1"/>
    <property type="molecule type" value="Genomic_DNA"/>
</dbReference>